<protein>
    <submittedName>
        <fullName evidence="1">Str. FM013</fullName>
    </submittedName>
</protein>
<evidence type="ECO:0000313" key="1">
    <source>
        <dbReference type="EMBL" id="CRL31270.1"/>
    </source>
</evidence>
<reference evidence="1 2" key="1">
    <citation type="journal article" date="2014" name="Nat. Commun.">
        <title>Multiple recent horizontal transfers of a large genomic region in cheese making fungi.</title>
        <authorList>
            <person name="Cheeseman K."/>
            <person name="Ropars J."/>
            <person name="Renault P."/>
            <person name="Dupont J."/>
            <person name="Gouzy J."/>
            <person name="Branca A."/>
            <person name="Abraham A.L."/>
            <person name="Ceppi M."/>
            <person name="Conseiller E."/>
            <person name="Debuchy R."/>
            <person name="Malagnac F."/>
            <person name="Goarin A."/>
            <person name="Silar P."/>
            <person name="Lacoste S."/>
            <person name="Sallet E."/>
            <person name="Bensimon A."/>
            <person name="Giraud T."/>
            <person name="Brygoo Y."/>
        </authorList>
    </citation>
    <scope>NUCLEOTIDE SEQUENCE [LARGE SCALE GENOMIC DNA]</scope>
    <source>
        <strain evidence="2">FM 013</strain>
    </source>
</reference>
<dbReference type="Proteomes" id="UP000053732">
    <property type="component" value="Unassembled WGS sequence"/>
</dbReference>
<accession>A0A0G4PXM3</accession>
<evidence type="ECO:0000313" key="2">
    <source>
        <dbReference type="Proteomes" id="UP000053732"/>
    </source>
</evidence>
<organism evidence="1 2">
    <name type="scientific">Penicillium camemberti (strain FM 013)</name>
    <dbReference type="NCBI Taxonomy" id="1429867"/>
    <lineage>
        <taxon>Eukaryota</taxon>
        <taxon>Fungi</taxon>
        <taxon>Dikarya</taxon>
        <taxon>Ascomycota</taxon>
        <taxon>Pezizomycotina</taxon>
        <taxon>Eurotiomycetes</taxon>
        <taxon>Eurotiomycetidae</taxon>
        <taxon>Eurotiales</taxon>
        <taxon>Aspergillaceae</taxon>
        <taxon>Penicillium</taxon>
    </lineage>
</organism>
<gene>
    <name evidence="1" type="ORF">PCAMFM013_S100g000008</name>
</gene>
<proteinExistence type="predicted"/>
<sequence>MGLRRHQPTYYSLTKKGTYCKLYPTVNNINKGRNKLKALTRRQFNPSALPILRDITSHFLYR</sequence>
<keyword evidence="2" id="KW-1185">Reference proteome</keyword>
<name>A0A0G4PXM3_PENC3</name>
<dbReference type="EMBL" id="HG793231">
    <property type="protein sequence ID" value="CRL31270.1"/>
    <property type="molecule type" value="Genomic_DNA"/>
</dbReference>
<dbReference type="AlphaFoldDB" id="A0A0G4PXM3"/>